<proteinExistence type="predicted"/>
<feature type="compositionally biased region" description="Low complexity" evidence="2">
    <location>
        <begin position="70"/>
        <end position="112"/>
    </location>
</feature>
<dbReference type="PROSITE" id="PS50005">
    <property type="entry name" value="TPR"/>
    <property type="match status" value="1"/>
</dbReference>
<sequence length="676" mass="72789">MLRRCGRTALRAGHRATPATTTRATTRATTITRATATTRTTTTATPRPTVHCAQSRQQSTAPGSAGVVGNNSNSSSNSSNYYNNNNSNNDKYNHNNNINNNKKNSNNNNNNNGSALELQLARAVLSGDAGSFEPLVAELRAALCSEGASSSRRPGPSIEALASDLGSSALAGESEAFASLLHLLREALRARQQQQQDASSTGSVTASRQPHQQQQQQQQQRPSSSIGSQKSVDLAGESRTGDELVRPEDFVWSLHPFNGGDIENARVLRDFENQYVSFVERSEGRLTAPGLLRATLDLAGAYIKNYSLDKADLLLVRALPECRRRGPPWDMKCLQDMATLRFKQNRQPECARLLEELAASSPPHPITQENLGTAYNSLGEHHRALACFEEAVRLKGGVAEKEDLWNLALARKNLGQLEVARSSLEVALLQFQSEEDGCPVTLAKVHDSLAECYLAGGDADRAAAQYAQAVELYTLHLGELSPLYGGAADGLSRALAAAGRKGEAFEALVAAFEVHARMDAVHPTPLYELLDRAESLVSSQGDEPDVEEGFRAARRPAFDERLDFRRLLPAIEASLQNLSRRGLDLDANGGVILHKSAEALLRAADAEEAAAEGPGEALLRATQLRSRAAELLRRAMGLMSQATESGEADLSELCAIAALQIDLAEVRLASSAEKGT</sequence>
<feature type="compositionally biased region" description="Polar residues" evidence="2">
    <location>
        <begin position="52"/>
        <end position="62"/>
    </location>
</feature>
<evidence type="ECO:0000313" key="3">
    <source>
        <dbReference type="EMBL" id="CAE8589923.1"/>
    </source>
</evidence>
<evidence type="ECO:0000256" key="1">
    <source>
        <dbReference type="PROSITE-ProRule" id="PRU00339"/>
    </source>
</evidence>
<dbReference type="SUPFAM" id="SSF48452">
    <property type="entry name" value="TPR-like"/>
    <property type="match status" value="1"/>
</dbReference>
<dbReference type="AlphaFoldDB" id="A0A813DTP9"/>
<comment type="caution">
    <text evidence="3">The sequence shown here is derived from an EMBL/GenBank/DDBJ whole genome shotgun (WGS) entry which is preliminary data.</text>
</comment>
<feature type="compositionally biased region" description="Polar residues" evidence="2">
    <location>
        <begin position="201"/>
        <end position="211"/>
    </location>
</feature>
<gene>
    <name evidence="3" type="ORF">PGLA1383_LOCUS8653</name>
</gene>
<feature type="compositionally biased region" description="Low complexity" evidence="2">
    <location>
        <begin position="15"/>
        <end position="49"/>
    </location>
</feature>
<evidence type="ECO:0000313" key="4">
    <source>
        <dbReference type="Proteomes" id="UP000654075"/>
    </source>
</evidence>
<organism evidence="3 4">
    <name type="scientific">Polarella glacialis</name>
    <name type="common">Dinoflagellate</name>
    <dbReference type="NCBI Taxonomy" id="89957"/>
    <lineage>
        <taxon>Eukaryota</taxon>
        <taxon>Sar</taxon>
        <taxon>Alveolata</taxon>
        <taxon>Dinophyceae</taxon>
        <taxon>Suessiales</taxon>
        <taxon>Suessiaceae</taxon>
        <taxon>Polarella</taxon>
    </lineage>
</organism>
<feature type="region of interest" description="Disordered" evidence="2">
    <location>
        <begin position="1"/>
        <end position="113"/>
    </location>
</feature>
<keyword evidence="4" id="KW-1185">Reference proteome</keyword>
<dbReference type="Pfam" id="PF13181">
    <property type="entry name" value="TPR_8"/>
    <property type="match status" value="1"/>
</dbReference>
<feature type="compositionally biased region" description="Polar residues" evidence="2">
    <location>
        <begin position="221"/>
        <end position="231"/>
    </location>
</feature>
<accession>A0A813DTP9</accession>
<dbReference type="EMBL" id="CAJNNV010003972">
    <property type="protein sequence ID" value="CAE8589923.1"/>
    <property type="molecule type" value="Genomic_DNA"/>
</dbReference>
<reference evidence="3" key="1">
    <citation type="submission" date="2021-02" db="EMBL/GenBank/DDBJ databases">
        <authorList>
            <person name="Dougan E. K."/>
            <person name="Rhodes N."/>
            <person name="Thang M."/>
            <person name="Chan C."/>
        </authorList>
    </citation>
    <scope>NUCLEOTIDE SEQUENCE</scope>
</reference>
<name>A0A813DTP9_POLGL</name>
<dbReference type="InterPro" id="IPR019734">
    <property type="entry name" value="TPR_rpt"/>
</dbReference>
<keyword evidence="1" id="KW-0802">TPR repeat</keyword>
<dbReference type="Gene3D" id="1.25.40.10">
    <property type="entry name" value="Tetratricopeptide repeat domain"/>
    <property type="match status" value="2"/>
</dbReference>
<feature type="region of interest" description="Disordered" evidence="2">
    <location>
        <begin position="192"/>
        <end position="241"/>
    </location>
</feature>
<evidence type="ECO:0000256" key="2">
    <source>
        <dbReference type="SAM" id="MobiDB-lite"/>
    </source>
</evidence>
<dbReference type="InterPro" id="IPR011990">
    <property type="entry name" value="TPR-like_helical_dom_sf"/>
</dbReference>
<dbReference type="SMART" id="SM00028">
    <property type="entry name" value="TPR"/>
    <property type="match status" value="2"/>
</dbReference>
<dbReference type="Proteomes" id="UP000654075">
    <property type="component" value="Unassembled WGS sequence"/>
</dbReference>
<feature type="repeat" description="TPR" evidence="1">
    <location>
        <begin position="365"/>
        <end position="398"/>
    </location>
</feature>
<protein>
    <submittedName>
        <fullName evidence="3">Uncharacterized protein</fullName>
    </submittedName>
</protein>